<feature type="compositionally biased region" description="Gly residues" evidence="5">
    <location>
        <begin position="764"/>
        <end position="773"/>
    </location>
</feature>
<dbReference type="STRING" id="205917.A0A4Y9YCR4"/>
<feature type="region of interest" description="Disordered" evidence="5">
    <location>
        <begin position="587"/>
        <end position="641"/>
    </location>
</feature>
<reference evidence="6 7" key="1">
    <citation type="submission" date="2019-02" db="EMBL/GenBank/DDBJ databases">
        <title>Genome sequencing of the rare red list fungi Dentipellis fragilis.</title>
        <authorList>
            <person name="Buettner E."/>
            <person name="Kellner H."/>
        </authorList>
    </citation>
    <scope>NUCLEOTIDE SEQUENCE [LARGE SCALE GENOMIC DNA]</scope>
    <source>
        <strain evidence="6 7">DSM 105465</strain>
    </source>
</reference>
<sequence>MSVHPPARAQVLVIGGGPSGSYAAAALAREGRDVVLLEAATFPRYHIGESLIPSVRHHLRFIDAEEKILIHGFARKPGAAIKFNQYKKEGYTDFVALGHNNASWNVVRSEFDEILLNHAASCGARVFQSTKVTSISFSPASGASDLGRPTSATWIHTPPDESVSCEGLCTGTIEFDYLIDASGRAGIMSTKYLKNRRFNDSLKNVAMWGYWADTGIYAKGSAAEGAPWFEALTDESGWAWFIPLHNGTTSVGVVMNKDAFSKHSRSRSTRGSPTPSPSSPTFGSFLWSGTPSPTTASAHSHSPPVSAGSDTPPPSPFSPPTPFSPATTVGSPGVSGGLGSRYLTALDLAPGVCKLIGRNGVLLQGKRGNGNGDTPSASLSQDRLAPPKTPQGKGRTNEFRVFSPTGEPMDSTTDRDETVRTASDYSYSASTYGGEGWRVIGDAGAFIDPFFSSGVHLAMTSGLAAAVSVAASIRGDCTEAEAAEWHSQRVAVSYTRFLVVVLSAYKQIRAQNMDVLSDVGEDNFDKAFASIRPLIQGSADLGPRLSELEVQQALDFCTDLFSPTTPEQHAAVRARLESLHLHEAVDPGGRGLAASSSNSMPGDNGMAASRTAGDSVTPGTPGGGGGGGGARPPLVGGRKRSGTIDTVMKWLGKVRGGGDSTEETAIPAPVSPPPRVNVPAAPTISDAVLRPRVDTMVKPHVNAPTPSDAALNVEAPVLAPAQLDEILQRVHPRRAGAGSLFIDTSLASTIGRPGMGRTPSSGTSGSGIGSGGLGLLPAPDIELTSVVSASASGSGTTLAPPPPGLGLGSLKEDAEEETRRVLSKINARRVIHRDHTGVHSLEEEALGGMAARLERGRLGLVRVTVEAGDVGVGAGAGEGEGGKEV</sequence>
<evidence type="ECO:0000313" key="7">
    <source>
        <dbReference type="Proteomes" id="UP000298327"/>
    </source>
</evidence>
<gene>
    <name evidence="6" type="ORF">EVG20_g7463</name>
</gene>
<feature type="region of interest" description="Disordered" evidence="5">
    <location>
        <begin position="654"/>
        <end position="678"/>
    </location>
</feature>
<feature type="region of interest" description="Disordered" evidence="5">
    <location>
        <begin position="363"/>
        <end position="418"/>
    </location>
</feature>
<accession>A0A4Y9YCR4</accession>
<dbReference type="Proteomes" id="UP000298327">
    <property type="component" value="Unassembled WGS sequence"/>
</dbReference>
<dbReference type="GO" id="GO:0044550">
    <property type="term" value="P:secondary metabolite biosynthetic process"/>
    <property type="evidence" value="ECO:0007669"/>
    <property type="project" value="UniProtKB-ARBA"/>
</dbReference>
<feature type="compositionally biased region" description="Pro residues" evidence="5">
    <location>
        <begin position="311"/>
        <end position="323"/>
    </location>
</feature>
<evidence type="ECO:0000256" key="5">
    <source>
        <dbReference type="SAM" id="MobiDB-lite"/>
    </source>
</evidence>
<dbReference type="InterPro" id="IPR006905">
    <property type="entry name" value="Flavin_halogenase"/>
</dbReference>
<keyword evidence="7" id="KW-1185">Reference proteome</keyword>
<dbReference type="SUPFAM" id="SSF51905">
    <property type="entry name" value="FAD/NAD(P)-binding domain"/>
    <property type="match status" value="1"/>
</dbReference>
<dbReference type="AlphaFoldDB" id="A0A4Y9YCR4"/>
<dbReference type="PANTHER" id="PTHR43747">
    <property type="entry name" value="FAD-BINDING PROTEIN"/>
    <property type="match status" value="1"/>
</dbReference>
<organism evidence="6 7">
    <name type="scientific">Dentipellis fragilis</name>
    <dbReference type="NCBI Taxonomy" id="205917"/>
    <lineage>
        <taxon>Eukaryota</taxon>
        <taxon>Fungi</taxon>
        <taxon>Dikarya</taxon>
        <taxon>Basidiomycota</taxon>
        <taxon>Agaricomycotina</taxon>
        <taxon>Agaricomycetes</taxon>
        <taxon>Russulales</taxon>
        <taxon>Hericiaceae</taxon>
        <taxon>Dentipellis</taxon>
    </lineage>
</organism>
<dbReference type="PANTHER" id="PTHR43747:SF5">
    <property type="entry name" value="FAD-BINDING DOMAIN-CONTAINING PROTEIN"/>
    <property type="match status" value="1"/>
</dbReference>
<name>A0A4Y9YCR4_9AGAM</name>
<dbReference type="Gene3D" id="3.50.50.60">
    <property type="entry name" value="FAD/NAD(P)-binding domain"/>
    <property type="match status" value="2"/>
</dbReference>
<feature type="compositionally biased region" description="Low complexity" evidence="5">
    <location>
        <begin position="296"/>
        <end position="309"/>
    </location>
</feature>
<feature type="compositionally biased region" description="Low complexity" evidence="5">
    <location>
        <begin position="269"/>
        <end position="285"/>
    </location>
</feature>
<feature type="compositionally biased region" description="Gly residues" evidence="5">
    <location>
        <begin position="620"/>
        <end position="630"/>
    </location>
</feature>
<evidence type="ECO:0000256" key="1">
    <source>
        <dbReference type="ARBA" id="ARBA00005706"/>
    </source>
</evidence>
<keyword evidence="2" id="KW-0560">Oxidoreductase</keyword>
<feature type="compositionally biased region" description="Polar residues" evidence="5">
    <location>
        <begin position="372"/>
        <end position="381"/>
    </location>
</feature>
<evidence type="ECO:0000313" key="6">
    <source>
        <dbReference type="EMBL" id="TFY60324.1"/>
    </source>
</evidence>
<proteinExistence type="inferred from homology"/>
<keyword evidence="3" id="KW-0503">Monooxygenase</keyword>
<comment type="similarity">
    <text evidence="1">Belongs to the flavin-dependent halogenase family.</text>
</comment>
<feature type="region of interest" description="Disordered" evidence="5">
    <location>
        <begin position="262"/>
        <end position="332"/>
    </location>
</feature>
<dbReference type="PRINTS" id="PR00420">
    <property type="entry name" value="RNGMNOXGNASE"/>
</dbReference>
<comment type="caution">
    <text evidence="6">The sequence shown here is derived from an EMBL/GenBank/DDBJ whole genome shotgun (WGS) entry which is preliminary data.</text>
</comment>
<evidence type="ECO:0000256" key="2">
    <source>
        <dbReference type="ARBA" id="ARBA00023002"/>
    </source>
</evidence>
<dbReference type="OrthoDB" id="3340390at2759"/>
<evidence type="ECO:0008006" key="8">
    <source>
        <dbReference type="Google" id="ProtNLM"/>
    </source>
</evidence>
<evidence type="ECO:0000256" key="4">
    <source>
        <dbReference type="ARBA" id="ARBA00049364"/>
    </source>
</evidence>
<dbReference type="GO" id="GO:0140907">
    <property type="term" value="F:flavin-dependent halogenase activity"/>
    <property type="evidence" value="ECO:0007669"/>
    <property type="project" value="UniProtKB-ARBA"/>
</dbReference>
<protein>
    <recommendedName>
        <fullName evidence="8">FAD-binding domain-containing protein</fullName>
    </recommendedName>
</protein>
<dbReference type="GO" id="GO:0004497">
    <property type="term" value="F:monooxygenase activity"/>
    <property type="evidence" value="ECO:0007669"/>
    <property type="project" value="UniProtKB-KW"/>
</dbReference>
<dbReference type="EMBL" id="SEOQ01000569">
    <property type="protein sequence ID" value="TFY60324.1"/>
    <property type="molecule type" value="Genomic_DNA"/>
</dbReference>
<feature type="region of interest" description="Disordered" evidence="5">
    <location>
        <begin position="751"/>
        <end position="773"/>
    </location>
</feature>
<dbReference type="InterPro" id="IPR050816">
    <property type="entry name" value="Flavin-dep_Halogenase_NPB"/>
</dbReference>
<dbReference type="InterPro" id="IPR036188">
    <property type="entry name" value="FAD/NAD-bd_sf"/>
</dbReference>
<dbReference type="Pfam" id="PF04820">
    <property type="entry name" value="Trp_halogenase"/>
    <property type="match status" value="2"/>
</dbReference>
<evidence type="ECO:0000256" key="3">
    <source>
        <dbReference type="ARBA" id="ARBA00023033"/>
    </source>
</evidence>
<comment type="catalytic activity">
    <reaction evidence="4">
        <text>melleolide F + FADH2 + chloride + O2 = 6'-chloromelleolide F + FAD + 2 H2O + H(+)</text>
        <dbReference type="Rhea" id="RHEA:67160"/>
        <dbReference type="ChEBI" id="CHEBI:15377"/>
        <dbReference type="ChEBI" id="CHEBI:15378"/>
        <dbReference type="ChEBI" id="CHEBI:15379"/>
        <dbReference type="ChEBI" id="CHEBI:17996"/>
        <dbReference type="ChEBI" id="CHEBI:57692"/>
        <dbReference type="ChEBI" id="CHEBI:58307"/>
        <dbReference type="ChEBI" id="CHEBI:167712"/>
        <dbReference type="ChEBI" id="CHEBI:167713"/>
    </reaction>
    <physiologicalReaction direction="left-to-right" evidence="4">
        <dbReference type="Rhea" id="RHEA:67161"/>
    </physiologicalReaction>
</comment>